<dbReference type="PANTHER" id="PTHR45642">
    <property type="entry name" value="GDSL ESTERASE/LIPASE EXL3"/>
    <property type="match status" value="1"/>
</dbReference>
<sequence>MEIIIMGSKTSCMGAIILLSMLFMPTFIHALMAPEIRELRTKHRLSSLLVFGDSSVDPGNNNRITTTMKSNFLPYGMDFVGGRPTGRFCDGKLGTDFVADAIGYASTIPGFLDPNITKEDLLHAVSFASAGSGYDDLTSNLTQTISLSKQVEYLKHYKIHLEQYVGHKKANEILRKAVILLSMGTNDYLQNYFLEPTRPKQFTLDKYQDFLVSRMRLAIEEMHKVGAKRIGVVGVPPIGCMPIVMTFTGDGIHCVDKMNKAVLSLNSKIQKQMEAIRTQLNMKTIFVDVYNIIESAINNPKKYGFSETTKGCCGSGSFELGETCKGAETCQNPDEYVFWDAVHPSQRMYKVLADEILKIFPTTFFY</sequence>
<organism evidence="2 3">
    <name type="scientific">Spinacia oleracea</name>
    <name type="common">Spinach</name>
    <dbReference type="NCBI Taxonomy" id="3562"/>
    <lineage>
        <taxon>Eukaryota</taxon>
        <taxon>Viridiplantae</taxon>
        <taxon>Streptophyta</taxon>
        <taxon>Embryophyta</taxon>
        <taxon>Tracheophyta</taxon>
        <taxon>Spermatophyta</taxon>
        <taxon>Magnoliopsida</taxon>
        <taxon>eudicotyledons</taxon>
        <taxon>Gunneridae</taxon>
        <taxon>Pentapetalae</taxon>
        <taxon>Caryophyllales</taxon>
        <taxon>Chenopodiaceae</taxon>
        <taxon>Chenopodioideae</taxon>
        <taxon>Anserineae</taxon>
        <taxon>Spinacia</taxon>
    </lineage>
</organism>
<comment type="similarity">
    <text evidence="1">Belongs to the 'GDSL' lipolytic enzyme family.</text>
</comment>
<dbReference type="GO" id="GO:0016788">
    <property type="term" value="F:hydrolase activity, acting on ester bonds"/>
    <property type="evidence" value="ECO:0007669"/>
    <property type="project" value="InterPro"/>
</dbReference>
<protein>
    <submittedName>
        <fullName evidence="3">GDSL esterase/lipase At5g45950 isoform X3</fullName>
    </submittedName>
</protein>
<proteinExistence type="inferred from homology"/>
<reference evidence="3" key="2">
    <citation type="submission" date="2025-08" db="UniProtKB">
        <authorList>
            <consortium name="RefSeq"/>
        </authorList>
    </citation>
    <scope>IDENTIFICATION</scope>
    <source>
        <tissue evidence="3">Leaf</tissue>
    </source>
</reference>
<accession>A0A9R0KB34</accession>
<reference evidence="2" key="1">
    <citation type="journal article" date="2021" name="Nat. Commun.">
        <title>Genomic analyses provide insights into spinach domestication and the genetic basis of agronomic traits.</title>
        <authorList>
            <person name="Cai X."/>
            <person name="Sun X."/>
            <person name="Xu C."/>
            <person name="Sun H."/>
            <person name="Wang X."/>
            <person name="Ge C."/>
            <person name="Zhang Z."/>
            <person name="Wang Q."/>
            <person name="Fei Z."/>
            <person name="Jiao C."/>
            <person name="Wang Q."/>
        </authorList>
    </citation>
    <scope>NUCLEOTIDE SEQUENCE [LARGE SCALE GENOMIC DNA]</scope>
    <source>
        <strain evidence="2">cv. Varoflay</strain>
    </source>
</reference>
<dbReference type="GeneID" id="110803871"/>
<dbReference type="RefSeq" id="XP_021865105.1">
    <property type="nucleotide sequence ID" value="XM_022009413.2"/>
</dbReference>
<keyword evidence="2" id="KW-1185">Reference proteome</keyword>
<dbReference type="InterPro" id="IPR050592">
    <property type="entry name" value="GDSL_lipolytic_enzyme"/>
</dbReference>
<evidence type="ECO:0000256" key="1">
    <source>
        <dbReference type="ARBA" id="ARBA00008668"/>
    </source>
</evidence>
<dbReference type="CDD" id="cd01837">
    <property type="entry name" value="SGNH_plant_lipase_like"/>
    <property type="match status" value="1"/>
</dbReference>
<evidence type="ECO:0000313" key="3">
    <source>
        <dbReference type="RefSeq" id="XP_021865105.1"/>
    </source>
</evidence>
<dbReference type="Gene3D" id="3.40.50.1110">
    <property type="entry name" value="SGNH hydrolase"/>
    <property type="match status" value="1"/>
</dbReference>
<evidence type="ECO:0000313" key="2">
    <source>
        <dbReference type="Proteomes" id="UP000813463"/>
    </source>
</evidence>
<dbReference type="Pfam" id="PF00657">
    <property type="entry name" value="Lipase_GDSL"/>
    <property type="match status" value="1"/>
</dbReference>
<dbReference type="Proteomes" id="UP000813463">
    <property type="component" value="Chromosome 6"/>
</dbReference>
<dbReference type="FunFam" id="3.40.50.1110:FF:000003">
    <property type="entry name" value="GDSL esterase/lipase APG"/>
    <property type="match status" value="1"/>
</dbReference>
<dbReference type="InterPro" id="IPR036514">
    <property type="entry name" value="SGNH_hydro_sf"/>
</dbReference>
<gene>
    <name evidence="3" type="primary">LOC110803871</name>
</gene>
<dbReference type="InterPro" id="IPR035669">
    <property type="entry name" value="SGNH_plant_lipase-like"/>
</dbReference>
<dbReference type="AlphaFoldDB" id="A0A9R0KB34"/>
<name>A0A9R0KB34_SPIOL</name>
<dbReference type="SUPFAM" id="SSF52266">
    <property type="entry name" value="SGNH hydrolase"/>
    <property type="match status" value="1"/>
</dbReference>
<dbReference type="KEGG" id="soe:110803871"/>
<dbReference type="InterPro" id="IPR001087">
    <property type="entry name" value="GDSL"/>
</dbReference>
<dbReference type="PANTHER" id="PTHR45642:SF7">
    <property type="entry name" value="GDSL ESTERASE_LIPASE"/>
    <property type="match status" value="1"/>
</dbReference>